<accession>A0AAV6XU59</accession>
<sequence length="138" mass="15509">MESTVDHEVKWIKHYSSRHQILLVGEGDFSFAACLARAFGNASNVVATSLHSQGVIKVEVERDKNHLVVIGEGVDSVKLVNSLRKKFCFAQIVIVKSVVTEESGFRQDEFQRQTFNNNPTQYIAYPVHDPYPPTCSIL</sequence>
<name>A0AAV6XU59_9LAMI</name>
<organism evidence="2 3">
    <name type="scientific">Buddleja alternifolia</name>
    <dbReference type="NCBI Taxonomy" id="168488"/>
    <lineage>
        <taxon>Eukaryota</taxon>
        <taxon>Viridiplantae</taxon>
        <taxon>Streptophyta</taxon>
        <taxon>Embryophyta</taxon>
        <taxon>Tracheophyta</taxon>
        <taxon>Spermatophyta</taxon>
        <taxon>Magnoliopsida</taxon>
        <taxon>eudicotyledons</taxon>
        <taxon>Gunneridae</taxon>
        <taxon>Pentapetalae</taxon>
        <taxon>asterids</taxon>
        <taxon>lamiids</taxon>
        <taxon>Lamiales</taxon>
        <taxon>Scrophulariaceae</taxon>
        <taxon>Buddlejeae</taxon>
        <taxon>Buddleja</taxon>
    </lineage>
</organism>
<dbReference type="InterPro" id="IPR019446">
    <property type="entry name" value="BMT5-like"/>
</dbReference>
<feature type="domain" description="25S rRNA (uridine-N(3))-methyltransferase BMT5-like" evidence="1">
    <location>
        <begin position="22"/>
        <end position="77"/>
    </location>
</feature>
<protein>
    <recommendedName>
        <fullName evidence="1">25S rRNA (uridine-N(3))-methyltransferase BMT5-like domain-containing protein</fullName>
    </recommendedName>
</protein>
<dbReference type="Proteomes" id="UP000826271">
    <property type="component" value="Unassembled WGS sequence"/>
</dbReference>
<reference evidence="2" key="1">
    <citation type="submission" date="2019-10" db="EMBL/GenBank/DDBJ databases">
        <authorList>
            <person name="Zhang R."/>
            <person name="Pan Y."/>
            <person name="Wang J."/>
            <person name="Ma R."/>
            <person name="Yu S."/>
        </authorList>
    </citation>
    <scope>NUCLEOTIDE SEQUENCE</scope>
    <source>
        <strain evidence="2">LA-IB0</strain>
        <tissue evidence="2">Leaf</tissue>
    </source>
</reference>
<dbReference type="GO" id="GO:0070475">
    <property type="term" value="P:rRNA base methylation"/>
    <property type="evidence" value="ECO:0007669"/>
    <property type="project" value="InterPro"/>
</dbReference>
<gene>
    <name evidence="2" type="ORF">BUALT_Bualt03G0100300</name>
</gene>
<comment type="caution">
    <text evidence="2">The sequence shown here is derived from an EMBL/GenBank/DDBJ whole genome shotgun (WGS) entry which is preliminary data.</text>
</comment>
<evidence type="ECO:0000313" key="3">
    <source>
        <dbReference type="Proteomes" id="UP000826271"/>
    </source>
</evidence>
<dbReference type="EMBL" id="WHWC01000003">
    <property type="protein sequence ID" value="KAG8385968.1"/>
    <property type="molecule type" value="Genomic_DNA"/>
</dbReference>
<evidence type="ECO:0000313" key="2">
    <source>
        <dbReference type="EMBL" id="KAG8385968.1"/>
    </source>
</evidence>
<dbReference type="GO" id="GO:0070042">
    <property type="term" value="F:rRNA (uridine-N3-)-methyltransferase activity"/>
    <property type="evidence" value="ECO:0007669"/>
    <property type="project" value="InterPro"/>
</dbReference>
<proteinExistence type="predicted"/>
<keyword evidence="3" id="KW-1185">Reference proteome</keyword>
<dbReference type="Pfam" id="PF10354">
    <property type="entry name" value="BMT5-like"/>
    <property type="match status" value="1"/>
</dbReference>
<dbReference type="Gene3D" id="3.30.70.100">
    <property type="match status" value="1"/>
</dbReference>
<dbReference type="AlphaFoldDB" id="A0AAV6XU59"/>
<dbReference type="InterPro" id="IPR044296">
    <property type="entry name" value="HIPP46"/>
</dbReference>
<evidence type="ECO:0000259" key="1">
    <source>
        <dbReference type="Pfam" id="PF10354"/>
    </source>
</evidence>
<dbReference type="PANTHER" id="PTHR46371">
    <property type="entry name" value="OS04G0464100 PROTEIN"/>
    <property type="match status" value="1"/>
</dbReference>